<evidence type="ECO:0000256" key="4">
    <source>
        <dbReference type="ARBA" id="ARBA00022898"/>
    </source>
</evidence>
<comment type="caution">
    <text evidence="8">The sequence shown here is derived from an EMBL/GenBank/DDBJ whole genome shotgun (WGS) entry which is preliminary data.</text>
</comment>
<name>A0ABT7QZR2_9BACT</name>
<feature type="domain" description="Aminotransferase class V" evidence="7">
    <location>
        <begin position="4"/>
        <end position="311"/>
    </location>
</feature>
<keyword evidence="3" id="KW-0808">Transferase</keyword>
<dbReference type="PANTHER" id="PTHR42778">
    <property type="entry name" value="2-AMINOETHYLPHOSPHONATE--PYRUVATE TRANSAMINASE"/>
    <property type="match status" value="1"/>
</dbReference>
<dbReference type="Gene3D" id="3.90.1150.10">
    <property type="entry name" value="Aspartate Aminotransferase, domain 1"/>
    <property type="match status" value="1"/>
</dbReference>
<dbReference type="Proteomes" id="UP001169069">
    <property type="component" value="Unassembled WGS sequence"/>
</dbReference>
<dbReference type="PIRSF" id="PIRSF000524">
    <property type="entry name" value="SPT"/>
    <property type="match status" value="1"/>
</dbReference>
<evidence type="ECO:0000256" key="5">
    <source>
        <dbReference type="RuleBase" id="RU004075"/>
    </source>
</evidence>
<accession>A0ABT7QZR2</accession>
<evidence type="ECO:0000313" key="9">
    <source>
        <dbReference type="Proteomes" id="UP001169069"/>
    </source>
</evidence>
<evidence type="ECO:0000313" key="8">
    <source>
        <dbReference type="EMBL" id="MDM5272320.1"/>
    </source>
</evidence>
<evidence type="ECO:0000256" key="6">
    <source>
        <dbReference type="RuleBase" id="RU004504"/>
    </source>
</evidence>
<dbReference type="InterPro" id="IPR024169">
    <property type="entry name" value="SP_NH2Trfase/AEP_transaminase"/>
</dbReference>
<evidence type="ECO:0000256" key="2">
    <source>
        <dbReference type="ARBA" id="ARBA00022576"/>
    </source>
</evidence>
<comment type="similarity">
    <text evidence="5">Belongs to the class-V pyridoxal-phosphate-dependent aminotransferase family.</text>
</comment>
<evidence type="ECO:0000256" key="1">
    <source>
        <dbReference type="ARBA" id="ARBA00001933"/>
    </source>
</evidence>
<protein>
    <submittedName>
        <fullName evidence="8">Alanine--glyoxylate aminotransferase family protein</fullName>
    </submittedName>
</protein>
<organism evidence="8 9">
    <name type="scientific">Sulfurovum zhangzhouensis</name>
    <dbReference type="NCBI Taxonomy" id="3019067"/>
    <lineage>
        <taxon>Bacteria</taxon>
        <taxon>Pseudomonadati</taxon>
        <taxon>Campylobacterota</taxon>
        <taxon>Epsilonproteobacteria</taxon>
        <taxon>Campylobacterales</taxon>
        <taxon>Sulfurovaceae</taxon>
        <taxon>Sulfurovum</taxon>
    </lineage>
</organism>
<sequence length="367" mass="39933">MLLFTPGPTPVPESVRQAMATPTLHHRTPEFEAIFKEARERLLKLYGMDECVMLASTGTGAMQACVVNLCEKKALTINAGKFGERFGKIVESMGKELVELKYEWDTPAKIEDVKEALAANPDIDAFFVQVSESAGGLRHPVEEIAAYIKSVNPAIMVVADGITAVGVEPIEVTNIDALVTGSQKALMLPPGLAMIGLSSAAVEKIGKGKDYYFNLASEIKKQQQNTTAYTAATTLIIGLNAIFDEIDKEGLDALFEATAKRAKATQAALEAIGFEMYPQTPALSMSTVFDEDAEPIRKLLKTKYGVNMAGGQDHLKGKIFRINQMGLIPVYESAWVVNSIELALDELGRRPFDGTASRVFNQTYFKA</sequence>
<dbReference type="Gene3D" id="3.40.640.10">
    <property type="entry name" value="Type I PLP-dependent aspartate aminotransferase-like (Major domain)"/>
    <property type="match status" value="1"/>
</dbReference>
<dbReference type="InterPro" id="IPR015424">
    <property type="entry name" value="PyrdxlP-dep_Trfase"/>
</dbReference>
<evidence type="ECO:0000259" key="7">
    <source>
        <dbReference type="Pfam" id="PF00266"/>
    </source>
</evidence>
<keyword evidence="2 8" id="KW-0032">Aminotransferase</keyword>
<dbReference type="Pfam" id="PF00266">
    <property type="entry name" value="Aminotran_5"/>
    <property type="match status" value="1"/>
</dbReference>
<evidence type="ECO:0000256" key="3">
    <source>
        <dbReference type="ARBA" id="ARBA00022679"/>
    </source>
</evidence>
<dbReference type="PANTHER" id="PTHR42778:SF1">
    <property type="entry name" value="2-AMINOETHYLPHOSPHONATE--PYRUVATE TRANSAMINASE"/>
    <property type="match status" value="1"/>
</dbReference>
<dbReference type="InterPro" id="IPR015422">
    <property type="entry name" value="PyrdxlP-dep_Trfase_small"/>
</dbReference>
<keyword evidence="9" id="KW-1185">Reference proteome</keyword>
<proteinExistence type="inferred from homology"/>
<dbReference type="GO" id="GO:0008483">
    <property type="term" value="F:transaminase activity"/>
    <property type="evidence" value="ECO:0007669"/>
    <property type="project" value="UniProtKB-KW"/>
</dbReference>
<dbReference type="InterPro" id="IPR000192">
    <property type="entry name" value="Aminotrans_V_dom"/>
</dbReference>
<dbReference type="RefSeq" id="WP_289414114.1">
    <property type="nucleotide sequence ID" value="NZ_JAQIBD010000003.1"/>
</dbReference>
<dbReference type="EMBL" id="JAQIBD010000003">
    <property type="protein sequence ID" value="MDM5272320.1"/>
    <property type="molecule type" value="Genomic_DNA"/>
</dbReference>
<reference evidence="8" key="1">
    <citation type="submission" date="2023-01" db="EMBL/GenBank/DDBJ databases">
        <title>Sulfurovum sp. zt1-1 genome assembly.</title>
        <authorList>
            <person name="Wang J."/>
        </authorList>
    </citation>
    <scope>NUCLEOTIDE SEQUENCE</scope>
    <source>
        <strain evidence="8">Zt1-1</strain>
    </source>
</reference>
<dbReference type="InterPro" id="IPR015421">
    <property type="entry name" value="PyrdxlP-dep_Trfase_major"/>
</dbReference>
<dbReference type="PROSITE" id="PS00595">
    <property type="entry name" value="AA_TRANSFER_CLASS_5"/>
    <property type="match status" value="1"/>
</dbReference>
<dbReference type="InterPro" id="IPR020578">
    <property type="entry name" value="Aminotrans_V_PyrdxlP_BS"/>
</dbReference>
<comment type="cofactor">
    <cofactor evidence="1 6">
        <name>pyridoxal 5'-phosphate</name>
        <dbReference type="ChEBI" id="CHEBI:597326"/>
    </cofactor>
</comment>
<dbReference type="SUPFAM" id="SSF53383">
    <property type="entry name" value="PLP-dependent transferases"/>
    <property type="match status" value="1"/>
</dbReference>
<gene>
    <name evidence="8" type="ORF">PGH07_09010</name>
</gene>
<keyword evidence="4" id="KW-0663">Pyridoxal phosphate</keyword>